<evidence type="ECO:0000256" key="3">
    <source>
        <dbReference type="ARBA" id="ARBA00022723"/>
    </source>
</evidence>
<dbReference type="Pfam" id="PF13499">
    <property type="entry name" value="EF-hand_7"/>
    <property type="match status" value="1"/>
</dbReference>
<dbReference type="EMBL" id="GG662536">
    <property type="protein sequence ID" value="EAR85671.3"/>
    <property type="molecule type" value="Genomic_DNA"/>
</dbReference>
<dbReference type="OrthoDB" id="191686at2759"/>
<feature type="compositionally biased region" description="Polar residues" evidence="7">
    <location>
        <begin position="211"/>
        <end position="224"/>
    </location>
</feature>
<dbReference type="InterPro" id="IPR002048">
    <property type="entry name" value="EF_hand_dom"/>
</dbReference>
<evidence type="ECO:0000256" key="6">
    <source>
        <dbReference type="ARBA" id="ARBA00023288"/>
    </source>
</evidence>
<keyword evidence="10" id="KW-1185">Reference proteome</keyword>
<keyword evidence="4" id="KW-0677">Repeat</keyword>
<keyword evidence="3" id="KW-0479">Metal-binding</keyword>
<dbReference type="SMART" id="SM00054">
    <property type="entry name" value="EFh"/>
    <property type="match status" value="5"/>
</dbReference>
<evidence type="ECO:0000256" key="1">
    <source>
        <dbReference type="ARBA" id="ARBA00006049"/>
    </source>
</evidence>
<evidence type="ECO:0000256" key="4">
    <source>
        <dbReference type="ARBA" id="ARBA00022737"/>
    </source>
</evidence>
<evidence type="ECO:0000256" key="7">
    <source>
        <dbReference type="SAM" id="MobiDB-lite"/>
    </source>
</evidence>
<dbReference type="InterPro" id="IPR028846">
    <property type="entry name" value="Recoverin"/>
</dbReference>
<dbReference type="GeneID" id="7831473"/>
<dbReference type="InterPro" id="IPR018247">
    <property type="entry name" value="EF_Hand_1_Ca_BS"/>
</dbReference>
<comment type="similarity">
    <text evidence="1">Belongs to the recoverin family.</text>
</comment>
<keyword evidence="2" id="KW-0519">Myristate</keyword>
<dbReference type="InParanoid" id="I7LTQ6"/>
<dbReference type="AlphaFoldDB" id="I7LTQ6"/>
<evidence type="ECO:0000313" key="9">
    <source>
        <dbReference type="EMBL" id="EAR85671.3"/>
    </source>
</evidence>
<accession>I7LTQ6</accession>
<dbReference type="RefSeq" id="XP_001033334.3">
    <property type="nucleotide sequence ID" value="XM_001033334.3"/>
</dbReference>
<dbReference type="KEGG" id="tet:TTHERM_00420790"/>
<feature type="domain" description="EF-hand" evidence="8">
    <location>
        <begin position="470"/>
        <end position="505"/>
    </location>
</feature>
<proteinExistence type="inferred from homology"/>
<dbReference type="InterPro" id="IPR011992">
    <property type="entry name" value="EF-hand-dom_pair"/>
</dbReference>
<name>I7LTQ6_TETTS</name>
<dbReference type="GO" id="GO:0005509">
    <property type="term" value="F:calcium ion binding"/>
    <property type="evidence" value="ECO:0007669"/>
    <property type="project" value="InterPro"/>
</dbReference>
<gene>
    <name evidence="9" type="ORF">TTHERM_00420790</name>
</gene>
<feature type="domain" description="EF-hand" evidence="8">
    <location>
        <begin position="414"/>
        <end position="449"/>
    </location>
</feature>
<dbReference type="Gene3D" id="1.10.238.10">
    <property type="entry name" value="EF-hand"/>
    <property type="match status" value="2"/>
</dbReference>
<evidence type="ECO:0000259" key="8">
    <source>
        <dbReference type="PROSITE" id="PS50222"/>
    </source>
</evidence>
<dbReference type="SUPFAM" id="SSF47473">
    <property type="entry name" value="EF-hand"/>
    <property type="match status" value="2"/>
</dbReference>
<dbReference type="CDD" id="cd00051">
    <property type="entry name" value="EFh"/>
    <property type="match status" value="2"/>
</dbReference>
<evidence type="ECO:0000256" key="5">
    <source>
        <dbReference type="ARBA" id="ARBA00022837"/>
    </source>
</evidence>
<organism evidence="9 10">
    <name type="scientific">Tetrahymena thermophila (strain SB210)</name>
    <dbReference type="NCBI Taxonomy" id="312017"/>
    <lineage>
        <taxon>Eukaryota</taxon>
        <taxon>Sar</taxon>
        <taxon>Alveolata</taxon>
        <taxon>Ciliophora</taxon>
        <taxon>Intramacronucleata</taxon>
        <taxon>Oligohymenophorea</taxon>
        <taxon>Hymenostomatida</taxon>
        <taxon>Tetrahymenina</taxon>
        <taxon>Tetrahymenidae</taxon>
        <taxon>Tetrahymena</taxon>
    </lineage>
</organism>
<keyword evidence="5" id="KW-0106">Calcium</keyword>
<keyword evidence="6" id="KW-0449">Lipoprotein</keyword>
<dbReference type="PANTHER" id="PTHR23055">
    <property type="entry name" value="CALCIUM BINDING PROTEINS"/>
    <property type="match status" value="1"/>
</dbReference>
<evidence type="ECO:0000256" key="2">
    <source>
        <dbReference type="ARBA" id="ARBA00022707"/>
    </source>
</evidence>
<dbReference type="Proteomes" id="UP000009168">
    <property type="component" value="Unassembled WGS sequence"/>
</dbReference>
<dbReference type="PROSITE" id="PS50222">
    <property type="entry name" value="EF_HAND_2"/>
    <property type="match status" value="5"/>
</dbReference>
<feature type="domain" description="EF-hand" evidence="8">
    <location>
        <begin position="655"/>
        <end position="690"/>
    </location>
</feature>
<sequence>MSDLNLFSEIVKTLDFSNASKDRLLQFIQQRDQRVISALTSFIKSRESAVQDAQKHQAMVQLKRELEVVLFGRAINAQNVTTTQITYTTNVSNTPYSPSQTPYTVPTTAGITYTPTTTTTNTYTTGISSIPASSTGNIGGVSSYTTQTYNIPSTTLYSNQTYGASTLPTNTAATTTTTNYTANQVRQPNSNSNSASNEYYANLMAQYQNQGATAGNGTSNQSQQEDGDDKVKRAAARNQLPNYQATSVQTKSMKNEVEYDNKIESIRAQHKPKQDQKIQVNVRQIQKEQQRLKEFTEKWQPGQPLHKDLYELFYKIVNELDFATFLSLRHKLHIDEIGVKDLVKGQQEILKAKLENKQTGINPNEFLTLMSAGSLNTEDVFYLLQIFFYLDFNNNGLLDADEILLGFVMLSNSSEKEKLEAAFTIVDEDGSGTLDISEMTTYMRSVIRMGDGRRVSQDMAFEHEFLIEKIAAATAQGIFKEMDLNFDNRISYEEFIVWHNLHGTDIEGIKEEQVHVQKILAEAKKDRNEKLLKFNAFTKQNEDYQKITNERLQKVLDSKLNESSINTFRQKLQLQDVKFLDAVHFLKEYKVSERLGFGAFFQFMKELYVKCSVNIDLNALKNELTDFYSAIDIDNNGFIDWNEILGAFSLLCTGTENEKVRGIFDVFDQNDDQILQFNELYTLFQSSFNLIFMRNPDSELARQDPAKLAFSMALSAFTDNNLDPYTHGLDLNTFSNWYKKFDII</sequence>
<dbReference type="PROSITE" id="PS00018">
    <property type="entry name" value="EF_HAND_1"/>
    <property type="match status" value="4"/>
</dbReference>
<feature type="domain" description="EF-hand" evidence="8">
    <location>
        <begin position="378"/>
        <end position="413"/>
    </location>
</feature>
<dbReference type="STRING" id="312017.I7LTQ6"/>
<feature type="region of interest" description="Disordered" evidence="7">
    <location>
        <begin position="211"/>
        <end position="232"/>
    </location>
</feature>
<evidence type="ECO:0000313" key="10">
    <source>
        <dbReference type="Proteomes" id="UP000009168"/>
    </source>
</evidence>
<protein>
    <submittedName>
        <fullName evidence="9">EF-hand pair protein</fullName>
    </submittedName>
</protein>
<reference evidence="10" key="1">
    <citation type="journal article" date="2006" name="PLoS Biol.">
        <title>Macronuclear genome sequence of the ciliate Tetrahymena thermophila, a model eukaryote.</title>
        <authorList>
            <person name="Eisen J.A."/>
            <person name="Coyne R.S."/>
            <person name="Wu M."/>
            <person name="Wu D."/>
            <person name="Thiagarajan M."/>
            <person name="Wortman J.R."/>
            <person name="Badger J.H."/>
            <person name="Ren Q."/>
            <person name="Amedeo P."/>
            <person name="Jones K.M."/>
            <person name="Tallon L.J."/>
            <person name="Delcher A.L."/>
            <person name="Salzberg S.L."/>
            <person name="Silva J.C."/>
            <person name="Haas B.J."/>
            <person name="Majoros W.H."/>
            <person name="Farzad M."/>
            <person name="Carlton J.M."/>
            <person name="Smith R.K. Jr."/>
            <person name="Garg J."/>
            <person name="Pearlman R.E."/>
            <person name="Karrer K.M."/>
            <person name="Sun L."/>
            <person name="Manning G."/>
            <person name="Elde N.C."/>
            <person name="Turkewitz A.P."/>
            <person name="Asai D.J."/>
            <person name="Wilkes D.E."/>
            <person name="Wang Y."/>
            <person name="Cai H."/>
            <person name="Collins K."/>
            <person name="Stewart B.A."/>
            <person name="Lee S.R."/>
            <person name="Wilamowska K."/>
            <person name="Weinberg Z."/>
            <person name="Ruzzo W.L."/>
            <person name="Wloga D."/>
            <person name="Gaertig J."/>
            <person name="Frankel J."/>
            <person name="Tsao C.-C."/>
            <person name="Gorovsky M.A."/>
            <person name="Keeling P.J."/>
            <person name="Waller R.F."/>
            <person name="Patron N.J."/>
            <person name="Cherry J.M."/>
            <person name="Stover N.A."/>
            <person name="Krieger C.J."/>
            <person name="del Toro C."/>
            <person name="Ryder H.F."/>
            <person name="Williamson S.C."/>
            <person name="Barbeau R.A."/>
            <person name="Hamilton E.P."/>
            <person name="Orias E."/>
        </authorList>
    </citation>
    <scope>NUCLEOTIDE SEQUENCE [LARGE SCALE GENOMIC DNA]</scope>
    <source>
        <strain evidence="10">SB210</strain>
    </source>
</reference>
<feature type="domain" description="EF-hand" evidence="8">
    <location>
        <begin position="619"/>
        <end position="654"/>
    </location>
</feature>
<dbReference type="HOGENOM" id="CLU_373653_0_0_1"/>
<dbReference type="PANTHER" id="PTHR23055:SF178">
    <property type="entry name" value="NEUROCALCIN HOMOLOG"/>
    <property type="match status" value="1"/>
</dbReference>